<feature type="domain" description="PUM-HD" evidence="9">
    <location>
        <begin position="567"/>
        <end position="907"/>
    </location>
</feature>
<feature type="region of interest" description="Disordered" evidence="7">
    <location>
        <begin position="170"/>
        <end position="198"/>
    </location>
</feature>
<dbReference type="PANTHER" id="PTHR12537:SF13">
    <property type="entry name" value="PUMILIO HOMOLOGY DOMAIN FAMILY MEMBER 4"/>
    <property type="match status" value="1"/>
</dbReference>
<dbReference type="InterPro" id="IPR033133">
    <property type="entry name" value="PUM-HD"/>
</dbReference>
<feature type="repeat" description="Pumilio" evidence="5">
    <location>
        <begin position="589"/>
        <end position="624"/>
    </location>
</feature>
<feature type="repeat" description="Pumilio" evidence="5">
    <location>
        <begin position="808"/>
        <end position="843"/>
    </location>
</feature>
<dbReference type="InterPro" id="IPR001313">
    <property type="entry name" value="Pumilio_RNA-bd_rpt"/>
</dbReference>
<feature type="compositionally biased region" description="Basic and acidic residues" evidence="7">
    <location>
        <begin position="1"/>
        <end position="15"/>
    </location>
</feature>
<evidence type="ECO:0000256" key="7">
    <source>
        <dbReference type="SAM" id="MobiDB-lite"/>
    </source>
</evidence>
<evidence type="ECO:0000256" key="3">
    <source>
        <dbReference type="ARBA" id="ARBA00022771"/>
    </source>
</evidence>
<keyword evidence="3 6" id="KW-0863">Zinc-finger</keyword>
<dbReference type="SUPFAM" id="SSF90229">
    <property type="entry name" value="CCCH zinc finger"/>
    <property type="match status" value="1"/>
</dbReference>
<reference evidence="10 11" key="1">
    <citation type="submission" date="2015-12" db="EMBL/GenBank/DDBJ databases">
        <title>Dictyostelia acquired genes for synthesis and detection of signals that induce cell-type specialization by lateral gene transfer from prokaryotes.</title>
        <authorList>
            <person name="Gloeckner G."/>
            <person name="Schaap P."/>
        </authorList>
    </citation>
    <scope>NUCLEOTIDE SEQUENCE [LARGE SCALE GENOMIC DNA]</scope>
    <source>
        <strain evidence="10 11">TK</strain>
    </source>
</reference>
<dbReference type="EMBL" id="LODT01000013">
    <property type="protein sequence ID" value="KYR00682.1"/>
    <property type="molecule type" value="Genomic_DNA"/>
</dbReference>
<dbReference type="SMART" id="SM00025">
    <property type="entry name" value="Pumilio"/>
    <property type="match status" value="8"/>
</dbReference>
<dbReference type="InterPro" id="IPR033712">
    <property type="entry name" value="Pumilio_RNA-bd"/>
</dbReference>
<evidence type="ECO:0000256" key="1">
    <source>
        <dbReference type="ARBA" id="ARBA00022723"/>
    </source>
</evidence>
<feature type="repeat" description="Pumilio" evidence="5">
    <location>
        <begin position="772"/>
        <end position="807"/>
    </location>
</feature>
<dbReference type="GO" id="GO:0003729">
    <property type="term" value="F:mRNA binding"/>
    <property type="evidence" value="ECO:0007669"/>
    <property type="project" value="TreeGrafter"/>
</dbReference>
<feature type="repeat" description="Pumilio" evidence="5">
    <location>
        <begin position="661"/>
        <end position="696"/>
    </location>
</feature>
<evidence type="ECO:0000259" key="8">
    <source>
        <dbReference type="PROSITE" id="PS50103"/>
    </source>
</evidence>
<evidence type="ECO:0000259" key="9">
    <source>
        <dbReference type="PROSITE" id="PS50303"/>
    </source>
</evidence>
<evidence type="ECO:0000256" key="4">
    <source>
        <dbReference type="ARBA" id="ARBA00022833"/>
    </source>
</evidence>
<name>A0A152A339_TIELA</name>
<feature type="compositionally biased region" description="Low complexity" evidence="7">
    <location>
        <begin position="505"/>
        <end position="560"/>
    </location>
</feature>
<feature type="compositionally biased region" description="Basic and acidic residues" evidence="7">
    <location>
        <begin position="330"/>
        <end position="342"/>
    </location>
</feature>
<dbReference type="InterPro" id="IPR016024">
    <property type="entry name" value="ARM-type_fold"/>
</dbReference>
<dbReference type="GO" id="GO:0008270">
    <property type="term" value="F:zinc ion binding"/>
    <property type="evidence" value="ECO:0007669"/>
    <property type="project" value="UniProtKB-KW"/>
</dbReference>
<dbReference type="InterPro" id="IPR000571">
    <property type="entry name" value="Znf_CCCH"/>
</dbReference>
<dbReference type="Gene3D" id="1.25.10.10">
    <property type="entry name" value="Leucine-rich Repeat Variant"/>
    <property type="match status" value="1"/>
</dbReference>
<evidence type="ECO:0000313" key="11">
    <source>
        <dbReference type="Proteomes" id="UP000076078"/>
    </source>
</evidence>
<evidence type="ECO:0000256" key="2">
    <source>
        <dbReference type="ARBA" id="ARBA00022737"/>
    </source>
</evidence>
<evidence type="ECO:0000256" key="5">
    <source>
        <dbReference type="PROSITE-ProRule" id="PRU00317"/>
    </source>
</evidence>
<proteinExistence type="predicted"/>
<feature type="region of interest" description="Disordered" evidence="7">
    <location>
        <begin position="1"/>
        <end position="23"/>
    </location>
</feature>
<feature type="zinc finger region" description="C3H1-type" evidence="6">
    <location>
        <begin position="373"/>
        <end position="400"/>
    </location>
</feature>
<dbReference type="PROSITE" id="PS50302">
    <property type="entry name" value="PUM"/>
    <property type="match status" value="8"/>
</dbReference>
<feature type="domain" description="C3H1-type" evidence="8">
    <location>
        <begin position="373"/>
        <end position="400"/>
    </location>
</feature>
<gene>
    <name evidence="10" type="ORF">DLAC_02721</name>
</gene>
<dbReference type="CDD" id="cd07920">
    <property type="entry name" value="Pumilio"/>
    <property type="match status" value="1"/>
</dbReference>
<feature type="compositionally biased region" description="Low complexity" evidence="7">
    <location>
        <begin position="351"/>
        <end position="364"/>
    </location>
</feature>
<dbReference type="Proteomes" id="UP000076078">
    <property type="component" value="Unassembled WGS sequence"/>
</dbReference>
<feature type="region of interest" description="Disordered" evidence="7">
    <location>
        <begin position="330"/>
        <end position="377"/>
    </location>
</feature>
<keyword evidence="1 6" id="KW-0479">Metal-binding</keyword>
<dbReference type="Pfam" id="PF00806">
    <property type="entry name" value="PUF"/>
    <property type="match status" value="8"/>
</dbReference>
<keyword evidence="4 6" id="KW-0862">Zinc</keyword>
<accession>A0A152A339</accession>
<dbReference type="OMA" id="RISMNMH"/>
<dbReference type="PROSITE" id="PS50103">
    <property type="entry name" value="ZF_C3H1"/>
    <property type="match status" value="1"/>
</dbReference>
<dbReference type="OrthoDB" id="668540at2759"/>
<dbReference type="InParanoid" id="A0A152A339"/>
<comment type="caution">
    <text evidence="10">The sequence shown here is derived from an EMBL/GenBank/DDBJ whole genome shotgun (WGS) entry which is preliminary data.</text>
</comment>
<feature type="repeat" description="Pumilio" evidence="5">
    <location>
        <begin position="734"/>
        <end position="771"/>
    </location>
</feature>
<dbReference type="FunFam" id="1.25.10.10:FF:000237">
    <property type="entry name" value="Pumilio homolog 9"/>
    <property type="match status" value="1"/>
</dbReference>
<organism evidence="10 11">
    <name type="scientific">Tieghemostelium lacteum</name>
    <name type="common">Slime mold</name>
    <name type="synonym">Dictyostelium lacteum</name>
    <dbReference type="NCBI Taxonomy" id="361077"/>
    <lineage>
        <taxon>Eukaryota</taxon>
        <taxon>Amoebozoa</taxon>
        <taxon>Evosea</taxon>
        <taxon>Eumycetozoa</taxon>
        <taxon>Dictyostelia</taxon>
        <taxon>Dictyosteliales</taxon>
        <taxon>Raperosteliaceae</taxon>
        <taxon>Tieghemostelium</taxon>
    </lineage>
</organism>
<keyword evidence="11" id="KW-1185">Reference proteome</keyword>
<dbReference type="InterPro" id="IPR011989">
    <property type="entry name" value="ARM-like"/>
</dbReference>
<dbReference type="FunCoup" id="A0A152A339">
    <property type="interactions" value="3"/>
</dbReference>
<protein>
    <submittedName>
        <fullName evidence="10">Uncharacterized protein</fullName>
    </submittedName>
</protein>
<dbReference type="SMART" id="SM00356">
    <property type="entry name" value="ZnF_C3H1"/>
    <property type="match status" value="1"/>
</dbReference>
<evidence type="ECO:0000313" key="10">
    <source>
        <dbReference type="EMBL" id="KYR00682.1"/>
    </source>
</evidence>
<feature type="repeat" description="Pumilio" evidence="5">
    <location>
        <begin position="625"/>
        <end position="660"/>
    </location>
</feature>
<dbReference type="GO" id="GO:0005737">
    <property type="term" value="C:cytoplasm"/>
    <property type="evidence" value="ECO:0007669"/>
    <property type="project" value="TreeGrafter"/>
</dbReference>
<dbReference type="GO" id="GO:0010608">
    <property type="term" value="P:post-transcriptional regulation of gene expression"/>
    <property type="evidence" value="ECO:0007669"/>
    <property type="project" value="TreeGrafter"/>
</dbReference>
<feature type="repeat" description="Pumilio" evidence="5">
    <location>
        <begin position="844"/>
        <end position="881"/>
    </location>
</feature>
<dbReference type="PANTHER" id="PTHR12537">
    <property type="entry name" value="RNA BINDING PROTEIN PUMILIO-RELATED"/>
    <property type="match status" value="1"/>
</dbReference>
<dbReference type="AlphaFoldDB" id="A0A152A339"/>
<feature type="compositionally biased region" description="Low complexity" evidence="7">
    <location>
        <begin position="425"/>
        <end position="498"/>
    </location>
</feature>
<dbReference type="Gene3D" id="4.10.1000.10">
    <property type="entry name" value="Zinc finger, CCCH-type"/>
    <property type="match status" value="1"/>
</dbReference>
<dbReference type="InterPro" id="IPR036855">
    <property type="entry name" value="Znf_CCCH_sf"/>
</dbReference>
<feature type="repeat" description="Pumilio" evidence="5">
    <location>
        <begin position="698"/>
        <end position="733"/>
    </location>
</feature>
<sequence length="907" mass="103512">MKREDEDEIQFKPPDRSTSAPPSFLASHSLFAFRANEDIRSDENYLEYYLNHQNQDKLPPPLEIQNSFYHLNEGNDFITNGSGIQQLPPGVTQFQQNSFNSGNSNSSLNNNFSQREFYQEYFKNTGLPQTFQQQQSRGFQQFQLFQFQQQQQFQNFQLQQQVLQQRQQQQQQFQQPQRPSQYPQQPQPQHQQQQQQQFQQNNFSNGINHHQQPQYQNGNNEVWNRMSKLSINDPIKSGHDDYITKSAYDVAFSTVNQFLDDNSSANANGMWKDQQQVFEPLQPRSNLNNSGKQQQSVISPMRNTNQQQQNNNGKLHAPTPINTSLENFLKHENSNGNDELKKPIATKPNSQQQQPLQPQTIPSRTPTPPSGTSPSSQFCRFYTQGFCSRGSKCNYVHEQADPSLEKPIVNSVVIDDHNNNIVNGINSNNITPTTPNNNTNTNNNHINLSNNINSNNSNNTTSPTNTNNNINNNNSTTNNNTSSNSNTNNNNSNKNNKNQNRKSNDQQNNFQQNNNQKNQNQNSKNQKNQNNSKQNNNNSQQNNNQQNQQSSISTSSSSINGTYLSQPMNSDVQSKIDFISNKSYGSVDQLYGSIYPLCRDQHGCRFLQKKLEDNETQLTEVIFKEVCDYMLELMTDPFGNYLCQKLLEHCNDQQRLAIIERVGADIVRISMNMHGTRAVQKMIEYLTTPEQINLIKLSLKDYVVPLIQDLNGNHVIQKCLNKLSPADNQFIYDSVSAEGNCVAVATHRHGCCVLQRCIDHASESQKLQLIHEVIKNALVLVQDPYGNYVVQYVLDLPFNGLASEMAKRFFGNVPILATQKFSSNVVEKCLSVTDPTTRGVLIQEVIDYNNLLHLLQDPYANYVIQTSLTISEPHQHTKLVEAIRPHLPQLKNTPFGKRIILKINKEG</sequence>
<dbReference type="PROSITE" id="PS50303">
    <property type="entry name" value="PUM_HD"/>
    <property type="match status" value="1"/>
</dbReference>
<dbReference type="SUPFAM" id="SSF48371">
    <property type="entry name" value="ARM repeat"/>
    <property type="match status" value="1"/>
</dbReference>
<feature type="region of interest" description="Disordered" evidence="7">
    <location>
        <begin position="425"/>
        <end position="566"/>
    </location>
</feature>
<dbReference type="STRING" id="361077.A0A152A339"/>
<keyword evidence="2" id="KW-0677">Repeat</keyword>
<evidence type="ECO:0000256" key="6">
    <source>
        <dbReference type="PROSITE-ProRule" id="PRU00723"/>
    </source>
</evidence>